<feature type="region of interest" description="Disordered" evidence="1">
    <location>
        <begin position="271"/>
        <end position="305"/>
    </location>
</feature>
<organism evidence="2 3">
    <name type="scientific">Vibrio casei</name>
    <dbReference type="NCBI Taxonomy" id="673372"/>
    <lineage>
        <taxon>Bacteria</taxon>
        <taxon>Pseudomonadati</taxon>
        <taxon>Pseudomonadota</taxon>
        <taxon>Gammaproteobacteria</taxon>
        <taxon>Vibrionales</taxon>
        <taxon>Vibrionaceae</taxon>
        <taxon>Vibrio</taxon>
    </lineage>
</organism>
<proteinExistence type="predicted"/>
<comment type="caution">
    <text evidence="2">The sequence shown here is derived from an EMBL/GenBank/DDBJ whole genome shotgun (WGS) entry which is preliminary data.</text>
</comment>
<dbReference type="EMBL" id="QPGL01000002">
    <property type="protein sequence ID" value="RCS70509.1"/>
    <property type="molecule type" value="Genomic_DNA"/>
</dbReference>
<reference evidence="2 3" key="1">
    <citation type="journal article" date="2017" name="Elife">
        <title>Extensive horizontal gene transfer in cheese-associated bacteria.</title>
        <authorList>
            <person name="Bonham K.S."/>
            <person name="Wolfe B.E."/>
            <person name="Dutton R.J."/>
        </authorList>
    </citation>
    <scope>NUCLEOTIDE SEQUENCE [LARGE SCALE GENOMIC DNA]</scope>
    <source>
        <strain evidence="2 3">JB196</strain>
    </source>
</reference>
<feature type="compositionally biased region" description="Gly residues" evidence="1">
    <location>
        <begin position="290"/>
        <end position="305"/>
    </location>
</feature>
<dbReference type="AlphaFoldDB" id="A0A368LIC6"/>
<evidence type="ECO:0000313" key="3">
    <source>
        <dbReference type="Proteomes" id="UP000252479"/>
    </source>
</evidence>
<dbReference type="GeneID" id="303190009"/>
<evidence type="ECO:0000256" key="1">
    <source>
        <dbReference type="SAM" id="MobiDB-lite"/>
    </source>
</evidence>
<dbReference type="PROSITE" id="PS51257">
    <property type="entry name" value="PROKAR_LIPOPROTEIN"/>
    <property type="match status" value="1"/>
</dbReference>
<sequence length="305" mass="31871">MKQHKIKVLSLLIASAVLYGCHDGDDSGSTESATVQAYDGPVRGMVATAACDDDTTGEYKFTDDEGNINITLPTFVNAPETCGVSFVGGANAVDMENGKSMVNVKYTAPKGLFKKGSKATASPMTTLIAKKLGNLPYDESTASEVLTALGLGEVFNNGITIEEFLNNTQASVAKLKSQTPALFSKVSATKMILSDILTAQPNADITKIAVATQKLSNIITQKYPNFPASGNKEIFINIIDIVKDSAILDKLESLTEDQIKNELADLINKIDNPETAVPPTPTDPTDPTGTGTGTGTGSTGGGTGA</sequence>
<dbReference type="RefSeq" id="WP_086960194.1">
    <property type="nucleotide sequence ID" value="NZ_FUKS01000023.1"/>
</dbReference>
<name>A0A368LIC6_9VIBR</name>
<evidence type="ECO:0000313" key="2">
    <source>
        <dbReference type="EMBL" id="RCS70509.1"/>
    </source>
</evidence>
<gene>
    <name evidence="2" type="ORF">CIK83_13870</name>
</gene>
<dbReference type="Proteomes" id="UP000252479">
    <property type="component" value="Unassembled WGS sequence"/>
</dbReference>
<accession>A0A368LIC6</accession>
<keyword evidence="3" id="KW-1185">Reference proteome</keyword>
<protein>
    <submittedName>
        <fullName evidence="2">Uncharacterized protein</fullName>
    </submittedName>
</protein>